<reference evidence="2" key="1">
    <citation type="journal article" date="2020" name="Stud. Mycol.">
        <title>101 Dothideomycetes genomes: a test case for predicting lifestyles and emergence of pathogens.</title>
        <authorList>
            <person name="Haridas S."/>
            <person name="Albert R."/>
            <person name="Binder M."/>
            <person name="Bloem J."/>
            <person name="Labutti K."/>
            <person name="Salamov A."/>
            <person name="Andreopoulos B."/>
            <person name="Baker S."/>
            <person name="Barry K."/>
            <person name="Bills G."/>
            <person name="Bluhm B."/>
            <person name="Cannon C."/>
            <person name="Castanera R."/>
            <person name="Culley D."/>
            <person name="Daum C."/>
            <person name="Ezra D."/>
            <person name="Gonzalez J."/>
            <person name="Henrissat B."/>
            <person name="Kuo A."/>
            <person name="Liang C."/>
            <person name="Lipzen A."/>
            <person name="Lutzoni F."/>
            <person name="Magnuson J."/>
            <person name="Mondo S."/>
            <person name="Nolan M."/>
            <person name="Ohm R."/>
            <person name="Pangilinan J."/>
            <person name="Park H.-J."/>
            <person name="Ramirez L."/>
            <person name="Alfaro M."/>
            <person name="Sun H."/>
            <person name="Tritt A."/>
            <person name="Yoshinaga Y."/>
            <person name="Zwiers L.-H."/>
            <person name="Turgeon B."/>
            <person name="Goodwin S."/>
            <person name="Spatafora J."/>
            <person name="Crous P."/>
            <person name="Grigoriev I."/>
        </authorList>
    </citation>
    <scope>NUCLEOTIDE SEQUENCE</scope>
    <source>
        <strain evidence="2">CBS 183.55</strain>
    </source>
</reference>
<name>A0A6A5RJG2_9PLEO</name>
<accession>A0A6A5RJG2</accession>
<feature type="signal peptide" evidence="1">
    <location>
        <begin position="1"/>
        <end position="18"/>
    </location>
</feature>
<evidence type="ECO:0000313" key="2">
    <source>
        <dbReference type="EMBL" id="KAF1926556.1"/>
    </source>
</evidence>
<dbReference type="EMBL" id="ML978976">
    <property type="protein sequence ID" value="KAF1926556.1"/>
    <property type="molecule type" value="Genomic_DNA"/>
</dbReference>
<gene>
    <name evidence="2" type="ORF">M421DRAFT_209748</name>
</gene>
<evidence type="ECO:0008006" key="4">
    <source>
        <dbReference type="Google" id="ProtNLM"/>
    </source>
</evidence>
<feature type="chain" id="PRO_5025643658" description="Secreted protein" evidence="1">
    <location>
        <begin position="19"/>
        <end position="72"/>
    </location>
</feature>
<organism evidence="2 3">
    <name type="scientific">Didymella exigua CBS 183.55</name>
    <dbReference type="NCBI Taxonomy" id="1150837"/>
    <lineage>
        <taxon>Eukaryota</taxon>
        <taxon>Fungi</taxon>
        <taxon>Dikarya</taxon>
        <taxon>Ascomycota</taxon>
        <taxon>Pezizomycotina</taxon>
        <taxon>Dothideomycetes</taxon>
        <taxon>Pleosporomycetidae</taxon>
        <taxon>Pleosporales</taxon>
        <taxon>Pleosporineae</taxon>
        <taxon>Didymellaceae</taxon>
        <taxon>Didymella</taxon>
    </lineage>
</organism>
<evidence type="ECO:0000256" key="1">
    <source>
        <dbReference type="SAM" id="SignalP"/>
    </source>
</evidence>
<proteinExistence type="predicted"/>
<evidence type="ECO:0000313" key="3">
    <source>
        <dbReference type="Proteomes" id="UP000800082"/>
    </source>
</evidence>
<keyword evidence="1" id="KW-0732">Signal</keyword>
<sequence length="72" mass="8175">MFGWVQWFLPLKARLTTASIQVSLAAQGPNHASTIPHQAVRQPRYLAYGDQRYRYAHHTANAACPSPRIDDR</sequence>
<keyword evidence="3" id="KW-1185">Reference proteome</keyword>
<dbReference type="Proteomes" id="UP000800082">
    <property type="component" value="Unassembled WGS sequence"/>
</dbReference>
<dbReference type="AlphaFoldDB" id="A0A6A5RJG2"/>
<dbReference type="GeneID" id="54345858"/>
<dbReference type="RefSeq" id="XP_033446808.1">
    <property type="nucleotide sequence ID" value="XM_033588211.1"/>
</dbReference>
<protein>
    <recommendedName>
        <fullName evidence="4">Secreted protein</fullName>
    </recommendedName>
</protein>